<dbReference type="Proteomes" id="UP000473574">
    <property type="component" value="Unassembled WGS sequence"/>
</dbReference>
<sequence length="498" mass="53628">MARTYRVEEIAQLFGKQLVANATYQIGTAGTSKAPGQTIRVNGIPARAETTIAAGGQVLLVKSGDNWFAYGRKTEELAFKSKTRRRRGSISKEANSTITVLFRIDYDDRSEIWIAEGRKKKMIKSYPLQVPYLPVLRTHAGGQELEGNEEYQSGSPGSLYANNATITARLFNQNVSGSAVSDFTYASTLAGDLSIGSSGVTYSSSFGIDANSVNVTTTLDAEGGSNRFTYVIRFAFPAGDILESQASGVGITSVGSNFNSTSNTTSSYGLNVNARFGPPPVVVSRGRTSGSSFFSNSPVLGERLIPLGEGLNGEITNFSIDNRQATIYGAGSGSEVVTSDFFFPSTLLVKHRPIGYLSKVEGKRFVGVEYIDTSGAFSIDYFVLGNSLNGSLETNIYPNIPATDPSDPSYFFITKDGQGLGLRFRLQDGNFPSPAFNVYENKLVAFLNYDDPSIFARPTSKTLTLIRQFNGINKPVQINGLGVLPSKILAVGDIPIEQ</sequence>
<protein>
    <submittedName>
        <fullName evidence="1">Uncharacterized protein</fullName>
    </submittedName>
</protein>
<comment type="caution">
    <text evidence="1">The sequence shown here is derived from an EMBL/GenBank/DDBJ whole genome shotgun (WGS) entry which is preliminary data.</text>
</comment>
<evidence type="ECO:0000313" key="2">
    <source>
        <dbReference type="Proteomes" id="UP000473574"/>
    </source>
</evidence>
<reference evidence="1 2" key="1">
    <citation type="journal article" date="2020" name="Microb. Ecol.">
        <title>Ecogenomics of the Marine Benthic Filamentous Cyanobacterium Adonisia.</title>
        <authorList>
            <person name="Walter J.M."/>
            <person name="Coutinho F.H."/>
            <person name="Leomil L."/>
            <person name="Hargreaves P.I."/>
            <person name="Campeao M.E."/>
            <person name="Vieira V.V."/>
            <person name="Silva B.S."/>
            <person name="Fistarol G.O."/>
            <person name="Salomon P.S."/>
            <person name="Sawabe T."/>
            <person name="Mino S."/>
            <person name="Hosokawa M."/>
            <person name="Miyashita H."/>
            <person name="Maruyama F."/>
            <person name="van Verk M.C."/>
            <person name="Dutilh B.E."/>
            <person name="Thompson C.C."/>
            <person name="Thompson F.L."/>
        </authorList>
    </citation>
    <scope>NUCLEOTIDE SEQUENCE [LARGE SCALE GENOMIC DNA]</scope>
    <source>
        <strain evidence="1 2">CCMR0082</strain>
    </source>
</reference>
<name>A0A6M0SC69_9CYAN</name>
<dbReference type="AlphaFoldDB" id="A0A6M0SC69"/>
<dbReference type="EMBL" id="QZCE01000002">
    <property type="protein sequence ID" value="NEZ65673.1"/>
    <property type="molecule type" value="Genomic_DNA"/>
</dbReference>
<dbReference type="RefSeq" id="WP_163666955.1">
    <property type="nucleotide sequence ID" value="NZ_QZCE01000002.1"/>
</dbReference>
<proteinExistence type="predicted"/>
<gene>
    <name evidence="1" type="ORF">D0962_23435</name>
</gene>
<accession>A0A6M0SC69</accession>
<organism evidence="1 2">
    <name type="scientific">Adonisia turfae CCMR0082</name>
    <dbReference type="NCBI Taxonomy" id="2304604"/>
    <lineage>
        <taxon>Bacteria</taxon>
        <taxon>Bacillati</taxon>
        <taxon>Cyanobacteriota</taxon>
        <taxon>Adonisia</taxon>
        <taxon>Adonisia turfae</taxon>
    </lineage>
</organism>
<evidence type="ECO:0000313" key="1">
    <source>
        <dbReference type="EMBL" id="NEZ65673.1"/>
    </source>
</evidence>